<protein>
    <recommendedName>
        <fullName evidence="1">Integrase catalytic domain-containing protein</fullName>
    </recommendedName>
</protein>
<evidence type="ECO:0000313" key="2">
    <source>
        <dbReference type="EMBL" id="RUO24565.1"/>
    </source>
</evidence>
<keyword evidence="3" id="KW-1185">Reference proteome</keyword>
<evidence type="ECO:0000313" key="3">
    <source>
        <dbReference type="Proteomes" id="UP000287865"/>
    </source>
</evidence>
<dbReference type="EMBL" id="PIPK01000006">
    <property type="protein sequence ID" value="RUO24565.1"/>
    <property type="molecule type" value="Genomic_DNA"/>
</dbReference>
<proteinExistence type="predicted"/>
<sequence>MHRDDILDYYIFNNLNEVKQITEDWVEPYNNEKPHDLLNYAIPLEHRNAT</sequence>
<name>A0ABY0BRE3_9GAMM</name>
<evidence type="ECO:0000259" key="1">
    <source>
        <dbReference type="Pfam" id="PF13683"/>
    </source>
</evidence>
<gene>
    <name evidence="2" type="ORF">CWE07_07795</name>
</gene>
<organism evidence="2 3">
    <name type="scientific">Aliidiomarina maris</name>
    <dbReference type="NCBI Taxonomy" id="531312"/>
    <lineage>
        <taxon>Bacteria</taxon>
        <taxon>Pseudomonadati</taxon>
        <taxon>Pseudomonadota</taxon>
        <taxon>Gammaproteobacteria</taxon>
        <taxon>Alteromonadales</taxon>
        <taxon>Idiomarinaceae</taxon>
        <taxon>Aliidiomarina</taxon>
    </lineage>
</organism>
<dbReference type="InterPro" id="IPR001584">
    <property type="entry name" value="Integrase_cat-core"/>
</dbReference>
<dbReference type="Proteomes" id="UP000287865">
    <property type="component" value="Unassembled WGS sequence"/>
</dbReference>
<comment type="caution">
    <text evidence="2">The sequence shown here is derived from an EMBL/GenBank/DDBJ whole genome shotgun (WGS) entry which is preliminary data.</text>
</comment>
<accession>A0ABY0BRE3</accession>
<feature type="domain" description="Integrase catalytic" evidence="1">
    <location>
        <begin position="3"/>
        <end position="43"/>
    </location>
</feature>
<reference evidence="2 3" key="1">
    <citation type="journal article" date="2018" name="Front. Microbiol.">
        <title>Genome-Based Analysis Reveals the Taxonomy and Diversity of the Family Idiomarinaceae.</title>
        <authorList>
            <person name="Liu Y."/>
            <person name="Lai Q."/>
            <person name="Shao Z."/>
        </authorList>
    </citation>
    <scope>NUCLEOTIDE SEQUENCE [LARGE SCALE GENOMIC DNA]</scope>
    <source>
        <strain evidence="2 3">CF12-14</strain>
    </source>
</reference>
<dbReference type="Pfam" id="PF13683">
    <property type="entry name" value="rve_3"/>
    <property type="match status" value="1"/>
</dbReference>